<protein>
    <submittedName>
        <fullName evidence="8">WGS project CBMI000000000 data, contig CS3069_c004065</fullName>
    </submittedName>
</protein>
<evidence type="ECO:0000259" key="7">
    <source>
        <dbReference type="Pfam" id="PF13087"/>
    </source>
</evidence>
<organism evidence="8">
    <name type="scientific">Fusarium clavum</name>
    <dbReference type="NCBI Taxonomy" id="2594811"/>
    <lineage>
        <taxon>Eukaryota</taxon>
        <taxon>Fungi</taxon>
        <taxon>Dikarya</taxon>
        <taxon>Ascomycota</taxon>
        <taxon>Pezizomycotina</taxon>
        <taxon>Sordariomycetes</taxon>
        <taxon>Hypocreomycetidae</taxon>
        <taxon>Hypocreales</taxon>
        <taxon>Nectriaceae</taxon>
        <taxon>Fusarium</taxon>
        <taxon>Fusarium incarnatum-equiseti species complex</taxon>
    </lineage>
</organism>
<evidence type="ECO:0000256" key="2">
    <source>
        <dbReference type="ARBA" id="ARBA00022741"/>
    </source>
</evidence>
<dbReference type="Pfam" id="PF13087">
    <property type="entry name" value="AAA_12"/>
    <property type="match status" value="1"/>
</dbReference>
<dbReference type="GO" id="GO:0005524">
    <property type="term" value="F:ATP binding"/>
    <property type="evidence" value="ECO:0007669"/>
    <property type="project" value="UniProtKB-KW"/>
</dbReference>
<keyword evidence="2" id="KW-0547">Nucleotide-binding</keyword>
<dbReference type="Pfam" id="PF13086">
    <property type="entry name" value="AAA_11"/>
    <property type="match status" value="1"/>
</dbReference>
<evidence type="ECO:0000256" key="4">
    <source>
        <dbReference type="ARBA" id="ARBA00022806"/>
    </source>
</evidence>
<accession>A0A090MED3</accession>
<dbReference type="CDD" id="cd18808">
    <property type="entry name" value="SF1_C_Upf1"/>
    <property type="match status" value="1"/>
</dbReference>
<dbReference type="AlphaFoldDB" id="A0A090MED3"/>
<sequence>MELAALTLRSTDLALELFLDCLQPNATRFMSADSKLVHHLLRNLSAIALDHIEEAGNVAKPLPDLHKMKLYPKSKDGTVVEIDFRIDTTGTPKKSSHVRLTSASLPSNVLVGTKYSIDALVEFSETGRARFKCLHPLPSYFADCSWVLEDCGPFVTSKSMIDAVRDLNVYQEQCCGVADMILGLQSMSPILPTSTHAPKNIYNLNESQNKAIQLSLASPLLYLWGPPGTGKTATIVEMICALQIADESVRILVTAPTHNAVDNVIRRYIARLEKQPLGRESEPNVVRVSTEVRKVADDLRRYTCDAMAGQEIYSNRKALEKATQMIRNSDTVFTTCIGAGIGLLRSEQFDTVIVDEASQQTEPTSLVPFVKGCSRAILVGDHVQLRPTVNSTALALDFDVSLFERLYTNAKLAKGDQGVSTLMLDTQYRMHPKLCEFPSQEFYDGNLKSGIRAGGQDTRAHDNVRAIFINCDSTEMPGQKSKENRGQAELCAQICKLLTTSTIKKATSHSIVVLTPYTRQAEYLKRMLPSISQKIEVSSIDGFQGREADIIIFVTVRCNAHREIGFLKDMRRVNVALTRARSALIVIGNRATLAGGTADEESSKMWKRLLGALTEVKLEVPDSA</sequence>
<dbReference type="InterPro" id="IPR045055">
    <property type="entry name" value="DNA2/NAM7-like"/>
</dbReference>
<dbReference type="FunFam" id="3.40.50.300:FF:000326">
    <property type="entry name" value="P-loop containing nucleoside triphosphate hydrolase"/>
    <property type="match status" value="1"/>
</dbReference>
<keyword evidence="5" id="KW-0067">ATP-binding</keyword>
<feature type="domain" description="DNA2/NAM7 helicase-like C-terminal" evidence="7">
    <location>
        <begin position="399"/>
        <end position="590"/>
    </location>
</feature>
<dbReference type="SUPFAM" id="SSF52540">
    <property type="entry name" value="P-loop containing nucleoside triphosphate hydrolases"/>
    <property type="match status" value="1"/>
</dbReference>
<dbReference type="GO" id="GO:0016787">
    <property type="term" value="F:hydrolase activity"/>
    <property type="evidence" value="ECO:0007669"/>
    <property type="project" value="UniProtKB-KW"/>
</dbReference>
<evidence type="ECO:0000256" key="5">
    <source>
        <dbReference type="ARBA" id="ARBA00022840"/>
    </source>
</evidence>
<dbReference type="InterPro" id="IPR041677">
    <property type="entry name" value="DNA2/NAM7_AAA_11"/>
</dbReference>
<dbReference type="GO" id="GO:0004386">
    <property type="term" value="F:helicase activity"/>
    <property type="evidence" value="ECO:0007669"/>
    <property type="project" value="UniProtKB-KW"/>
</dbReference>
<dbReference type="EMBL" id="CBMI010004063">
    <property type="protein sequence ID" value="CEG05454.1"/>
    <property type="molecule type" value="Genomic_DNA"/>
</dbReference>
<dbReference type="InterPro" id="IPR027417">
    <property type="entry name" value="P-loop_NTPase"/>
</dbReference>
<comment type="caution">
    <text evidence="8">The sequence shown here is derived from an EMBL/GenBank/DDBJ whole genome shotgun (WGS) entry which is preliminary data.</text>
</comment>
<dbReference type="InterPro" id="IPR047187">
    <property type="entry name" value="SF1_C_Upf1"/>
</dbReference>
<keyword evidence="3" id="KW-0378">Hydrolase</keyword>
<evidence type="ECO:0000259" key="6">
    <source>
        <dbReference type="Pfam" id="PF13086"/>
    </source>
</evidence>
<dbReference type="PANTHER" id="PTHR10887:SF495">
    <property type="entry name" value="HELICASE SENATAXIN ISOFORM X1-RELATED"/>
    <property type="match status" value="1"/>
</dbReference>
<feature type="domain" description="DNA2/NAM7 helicase helicase" evidence="6">
    <location>
        <begin position="315"/>
        <end position="391"/>
    </location>
</feature>
<dbReference type="GO" id="GO:0005694">
    <property type="term" value="C:chromosome"/>
    <property type="evidence" value="ECO:0007669"/>
    <property type="project" value="UniProtKB-ARBA"/>
</dbReference>
<name>A0A090MED3_9HYPO</name>
<reference evidence="8" key="1">
    <citation type="submission" date="2013-05" db="EMBL/GenBank/DDBJ databases">
        <title>Draft genome sequences of six wheat associated Fusarium spp. isolates.</title>
        <authorList>
            <person name="Moolhuijzen P.M."/>
            <person name="Manners J.M."/>
            <person name="Wilcox S."/>
            <person name="Bellgard M.I."/>
            <person name="Gardiner D.M."/>
        </authorList>
    </citation>
    <scope>NUCLEOTIDE SEQUENCE</scope>
    <source>
        <strain evidence="8">CS3069</strain>
    </source>
</reference>
<comment type="similarity">
    <text evidence="1">Belongs to the DNA2/NAM7 helicase family.</text>
</comment>
<evidence type="ECO:0000256" key="3">
    <source>
        <dbReference type="ARBA" id="ARBA00022801"/>
    </source>
</evidence>
<proteinExistence type="inferred from homology"/>
<dbReference type="InterPro" id="IPR041679">
    <property type="entry name" value="DNA2/NAM7-like_C"/>
</dbReference>
<evidence type="ECO:0000256" key="1">
    <source>
        <dbReference type="ARBA" id="ARBA00007913"/>
    </source>
</evidence>
<dbReference type="Gene3D" id="3.40.50.300">
    <property type="entry name" value="P-loop containing nucleotide triphosphate hydrolases"/>
    <property type="match status" value="2"/>
</dbReference>
<dbReference type="PANTHER" id="PTHR10887">
    <property type="entry name" value="DNA2/NAM7 HELICASE FAMILY"/>
    <property type="match status" value="1"/>
</dbReference>
<evidence type="ECO:0000313" key="8">
    <source>
        <dbReference type="EMBL" id="CEG05454.1"/>
    </source>
</evidence>
<keyword evidence="4" id="KW-0347">Helicase</keyword>
<gene>
    <name evidence="8" type="ORF">BN850_0115310</name>
</gene>